<evidence type="ECO:0000313" key="8">
    <source>
        <dbReference type="Proteomes" id="UP001153620"/>
    </source>
</evidence>
<dbReference type="GO" id="GO:0005615">
    <property type="term" value="C:extracellular space"/>
    <property type="evidence" value="ECO:0007669"/>
    <property type="project" value="TreeGrafter"/>
</dbReference>
<comment type="subcellular location">
    <subcellularLocation>
        <location evidence="1">Secreted</location>
    </subcellularLocation>
</comment>
<feature type="disulfide bond" evidence="5">
    <location>
        <begin position="59"/>
        <end position="78"/>
    </location>
</feature>
<sequence length="277" mass="31628">MHLDNMIGWKPSCEIDGSYSAKQCRGDNRTGRCFCYSETGEKIFGWDWWKDSDKMSCACSRQRFYAEMNGRIDVTLHCLDNGNYERLQCDSGICWCADEITGYIEIETVAVPDSLWTFLPCYNSSEHGDQYLRKCESAAQAQRQVQMKLINRGAINAVPNQIRCNYDGTYAEIIIENPFAFCQMPDGTKLSYATPSRLAADMNCNCARDDRAFKKAGISFNLRCKDNGNYEPTQEQNGRIFCVDRDGFAVSSFMAPSADIDCNQFIYYAQEDLFMDY</sequence>
<dbReference type="SMART" id="SM00211">
    <property type="entry name" value="TY"/>
    <property type="match status" value="3"/>
</dbReference>
<dbReference type="GO" id="GO:0007160">
    <property type="term" value="P:cell-matrix adhesion"/>
    <property type="evidence" value="ECO:0007669"/>
    <property type="project" value="TreeGrafter"/>
</dbReference>
<keyword evidence="8" id="KW-1185">Reference proteome</keyword>
<evidence type="ECO:0000256" key="1">
    <source>
        <dbReference type="ARBA" id="ARBA00004613"/>
    </source>
</evidence>
<gene>
    <name evidence="7" type="ORF">CHIRRI_LOCUS7649</name>
</gene>
<comment type="caution">
    <text evidence="5">Lacks conserved residue(s) required for the propagation of feature annotation.</text>
</comment>
<dbReference type="PROSITE" id="PS51162">
    <property type="entry name" value="THYROGLOBULIN_1_2"/>
    <property type="match status" value="2"/>
</dbReference>
<organism evidence="7 8">
    <name type="scientific">Chironomus riparius</name>
    <dbReference type="NCBI Taxonomy" id="315576"/>
    <lineage>
        <taxon>Eukaryota</taxon>
        <taxon>Metazoa</taxon>
        <taxon>Ecdysozoa</taxon>
        <taxon>Arthropoda</taxon>
        <taxon>Hexapoda</taxon>
        <taxon>Insecta</taxon>
        <taxon>Pterygota</taxon>
        <taxon>Neoptera</taxon>
        <taxon>Endopterygota</taxon>
        <taxon>Diptera</taxon>
        <taxon>Nematocera</taxon>
        <taxon>Chironomoidea</taxon>
        <taxon>Chironomidae</taxon>
        <taxon>Chironominae</taxon>
        <taxon>Chironomus</taxon>
    </lineage>
</organism>
<keyword evidence="3" id="KW-0677">Repeat</keyword>
<dbReference type="Proteomes" id="UP001153620">
    <property type="component" value="Chromosome 2"/>
</dbReference>
<evidence type="ECO:0000256" key="4">
    <source>
        <dbReference type="ARBA" id="ARBA00023157"/>
    </source>
</evidence>
<protein>
    <recommendedName>
        <fullName evidence="6">Thyroglobulin type-1 domain-containing protein</fullName>
    </recommendedName>
</protein>
<feature type="domain" description="Thyroglobulin type-1" evidence="6">
    <location>
        <begin position="1"/>
        <end position="57"/>
    </location>
</feature>
<dbReference type="PANTHER" id="PTHR12352">
    <property type="entry name" value="SECRETED MODULAR CALCIUM-BINDING PROTEIN"/>
    <property type="match status" value="1"/>
</dbReference>
<dbReference type="EMBL" id="OU895878">
    <property type="protein sequence ID" value="CAH1720789.1"/>
    <property type="molecule type" value="Genomic_DNA"/>
</dbReference>
<reference evidence="7" key="1">
    <citation type="submission" date="2022-01" db="EMBL/GenBank/DDBJ databases">
        <authorList>
            <person name="King R."/>
        </authorList>
    </citation>
    <scope>NUCLEOTIDE SEQUENCE</scope>
</reference>
<evidence type="ECO:0000256" key="3">
    <source>
        <dbReference type="ARBA" id="ARBA00022737"/>
    </source>
</evidence>
<dbReference type="InterPro" id="IPR000716">
    <property type="entry name" value="Thyroglobulin_1"/>
</dbReference>
<dbReference type="PANTHER" id="PTHR12352:SF3">
    <property type="entry name" value="NIDOGEN-2"/>
    <property type="match status" value="1"/>
</dbReference>
<accession>A0A9P0IX90</accession>
<evidence type="ECO:0000313" key="7">
    <source>
        <dbReference type="EMBL" id="CAH1720789.1"/>
    </source>
</evidence>
<evidence type="ECO:0000259" key="6">
    <source>
        <dbReference type="PROSITE" id="PS51162"/>
    </source>
</evidence>
<evidence type="ECO:0000256" key="2">
    <source>
        <dbReference type="ARBA" id="ARBA00022525"/>
    </source>
</evidence>
<keyword evidence="4 5" id="KW-1015">Disulfide bond</keyword>
<dbReference type="Pfam" id="PF00086">
    <property type="entry name" value="Thyroglobulin_1"/>
    <property type="match status" value="3"/>
</dbReference>
<dbReference type="InterPro" id="IPR036857">
    <property type="entry name" value="Thyroglobulin_1_sf"/>
</dbReference>
<dbReference type="AlphaFoldDB" id="A0A9P0IX90"/>
<dbReference type="InterPro" id="IPR051950">
    <property type="entry name" value="Dev_reg/Prot_inhib"/>
</dbReference>
<name>A0A9P0IX90_9DIPT</name>
<dbReference type="SUPFAM" id="SSF57610">
    <property type="entry name" value="Thyroglobulin type-1 domain"/>
    <property type="match status" value="3"/>
</dbReference>
<dbReference type="Gene3D" id="4.10.800.10">
    <property type="entry name" value="Thyroglobulin type-1"/>
    <property type="match status" value="3"/>
</dbReference>
<proteinExistence type="predicted"/>
<keyword evidence="2" id="KW-0964">Secreted</keyword>
<reference evidence="7" key="2">
    <citation type="submission" date="2022-10" db="EMBL/GenBank/DDBJ databases">
        <authorList>
            <consortium name="ENA_rothamsted_submissions"/>
            <consortium name="culmorum"/>
            <person name="King R."/>
        </authorList>
    </citation>
    <scope>NUCLEOTIDE SEQUENCE</scope>
</reference>
<dbReference type="GO" id="GO:0005604">
    <property type="term" value="C:basement membrane"/>
    <property type="evidence" value="ECO:0007669"/>
    <property type="project" value="TreeGrafter"/>
</dbReference>
<feature type="domain" description="Thyroglobulin type-1" evidence="6">
    <location>
        <begin position="59"/>
        <end position="121"/>
    </location>
</feature>
<evidence type="ECO:0000256" key="5">
    <source>
        <dbReference type="PROSITE-ProRule" id="PRU00500"/>
    </source>
</evidence>